<evidence type="ECO:0000313" key="3">
    <source>
        <dbReference type="EMBL" id="KZP21193.1"/>
    </source>
</evidence>
<name>A0A166JTA7_9AGAM</name>
<gene>
    <name evidence="3" type="ORF">FIBSPDRAFT_520668</name>
</gene>
<feature type="transmembrane region" description="Helical" evidence="2">
    <location>
        <begin position="130"/>
        <end position="147"/>
    </location>
</feature>
<evidence type="ECO:0000256" key="1">
    <source>
        <dbReference type="SAM" id="MobiDB-lite"/>
    </source>
</evidence>
<evidence type="ECO:0000256" key="2">
    <source>
        <dbReference type="SAM" id="Phobius"/>
    </source>
</evidence>
<accession>A0A166JTA7</accession>
<keyword evidence="2" id="KW-1133">Transmembrane helix</keyword>
<keyword evidence="4" id="KW-1185">Reference proteome</keyword>
<keyword evidence="2" id="KW-0812">Transmembrane</keyword>
<dbReference type="AlphaFoldDB" id="A0A166JTA7"/>
<feature type="transmembrane region" description="Helical" evidence="2">
    <location>
        <begin position="62"/>
        <end position="85"/>
    </location>
</feature>
<reference evidence="3 4" key="1">
    <citation type="journal article" date="2016" name="Mol. Biol. Evol.">
        <title>Comparative Genomics of Early-Diverging Mushroom-Forming Fungi Provides Insights into the Origins of Lignocellulose Decay Capabilities.</title>
        <authorList>
            <person name="Nagy L.G."/>
            <person name="Riley R."/>
            <person name="Tritt A."/>
            <person name="Adam C."/>
            <person name="Daum C."/>
            <person name="Floudas D."/>
            <person name="Sun H."/>
            <person name="Yadav J.S."/>
            <person name="Pangilinan J."/>
            <person name="Larsson K.H."/>
            <person name="Matsuura K."/>
            <person name="Barry K."/>
            <person name="Labutti K."/>
            <person name="Kuo R."/>
            <person name="Ohm R.A."/>
            <person name="Bhattacharya S.S."/>
            <person name="Shirouzu T."/>
            <person name="Yoshinaga Y."/>
            <person name="Martin F.M."/>
            <person name="Grigoriev I.V."/>
            <person name="Hibbett D.S."/>
        </authorList>
    </citation>
    <scope>NUCLEOTIDE SEQUENCE [LARGE SCALE GENOMIC DNA]</scope>
    <source>
        <strain evidence="3 4">CBS 109695</strain>
    </source>
</reference>
<feature type="region of interest" description="Disordered" evidence="1">
    <location>
        <begin position="172"/>
        <end position="201"/>
    </location>
</feature>
<protein>
    <submittedName>
        <fullName evidence="3">Uncharacterized protein</fullName>
    </submittedName>
</protein>
<sequence length="227" mass="24745">MANNAQISITVLCTLTPIILLAVGVLAETSYYALVALASTIAATIISSQWGIQDYYTTWLQFLMRVITWMFALSPLFPSVIHPYMDLNTTTASWLLVIIVTTEPIFYIIFEASDANMGIYGEIRQTLKDLVYATMGVFYAVMGALISCLETMPAIPLALAMGIRQVLRIGAPAGPETSESEGSNAPAPPDVSHEMPASHNAPPPYQATAEIHYLIRSKVESFNSHLV</sequence>
<feature type="transmembrane region" description="Helical" evidence="2">
    <location>
        <begin position="7"/>
        <end position="25"/>
    </location>
</feature>
<dbReference type="EMBL" id="KV417549">
    <property type="protein sequence ID" value="KZP21193.1"/>
    <property type="molecule type" value="Genomic_DNA"/>
</dbReference>
<proteinExistence type="predicted"/>
<keyword evidence="2" id="KW-0472">Membrane</keyword>
<feature type="transmembrane region" description="Helical" evidence="2">
    <location>
        <begin position="91"/>
        <end position="110"/>
    </location>
</feature>
<dbReference type="Proteomes" id="UP000076532">
    <property type="component" value="Unassembled WGS sequence"/>
</dbReference>
<organism evidence="3 4">
    <name type="scientific">Athelia psychrophila</name>
    <dbReference type="NCBI Taxonomy" id="1759441"/>
    <lineage>
        <taxon>Eukaryota</taxon>
        <taxon>Fungi</taxon>
        <taxon>Dikarya</taxon>
        <taxon>Basidiomycota</taxon>
        <taxon>Agaricomycotina</taxon>
        <taxon>Agaricomycetes</taxon>
        <taxon>Agaricomycetidae</taxon>
        <taxon>Atheliales</taxon>
        <taxon>Atheliaceae</taxon>
        <taxon>Athelia</taxon>
    </lineage>
</organism>
<evidence type="ECO:0000313" key="4">
    <source>
        <dbReference type="Proteomes" id="UP000076532"/>
    </source>
</evidence>
<feature type="transmembrane region" description="Helical" evidence="2">
    <location>
        <begin position="31"/>
        <end position="50"/>
    </location>
</feature>